<sequence length="122" mass="13315">MKKILVVDDDEFVRESICAVLNVSGYQTLEAGNGEEGVVLIKEEAPDLAIVDIWMPKVDGLSLLRQVRSENSDLPIIIVSGGGPGETLERATAIADVHSADHVLFKPFEDDELLEMIEKLLA</sequence>
<dbReference type="SUPFAM" id="SSF52172">
    <property type="entry name" value="CheY-like"/>
    <property type="match status" value="1"/>
</dbReference>
<organism evidence="4 5">
    <name type="scientific">Denitrobaculum tricleocarpae</name>
    <dbReference type="NCBI Taxonomy" id="2591009"/>
    <lineage>
        <taxon>Bacteria</taxon>
        <taxon>Pseudomonadati</taxon>
        <taxon>Pseudomonadota</taxon>
        <taxon>Alphaproteobacteria</taxon>
        <taxon>Rhodospirillales</taxon>
        <taxon>Rhodospirillaceae</taxon>
        <taxon>Denitrobaculum</taxon>
    </lineage>
</organism>
<dbReference type="EMBL" id="VHSH01000008">
    <property type="protein sequence ID" value="TQV76147.1"/>
    <property type="molecule type" value="Genomic_DNA"/>
</dbReference>
<evidence type="ECO:0000313" key="5">
    <source>
        <dbReference type="Proteomes" id="UP000315252"/>
    </source>
</evidence>
<evidence type="ECO:0000256" key="2">
    <source>
        <dbReference type="PROSITE-ProRule" id="PRU00169"/>
    </source>
</evidence>
<dbReference type="Pfam" id="PF00072">
    <property type="entry name" value="Response_reg"/>
    <property type="match status" value="1"/>
</dbReference>
<protein>
    <submittedName>
        <fullName evidence="4">Response regulator</fullName>
    </submittedName>
</protein>
<dbReference type="Proteomes" id="UP000315252">
    <property type="component" value="Unassembled WGS sequence"/>
</dbReference>
<dbReference type="Gene3D" id="3.40.50.2300">
    <property type="match status" value="1"/>
</dbReference>
<dbReference type="AlphaFoldDB" id="A0A545TFZ2"/>
<accession>A0A545TFZ2</accession>
<evidence type="ECO:0000259" key="3">
    <source>
        <dbReference type="PROSITE" id="PS50110"/>
    </source>
</evidence>
<proteinExistence type="predicted"/>
<dbReference type="InterPro" id="IPR001789">
    <property type="entry name" value="Sig_transdc_resp-reg_receiver"/>
</dbReference>
<comment type="caution">
    <text evidence="4">The sequence shown here is derived from an EMBL/GenBank/DDBJ whole genome shotgun (WGS) entry which is preliminary data.</text>
</comment>
<dbReference type="PANTHER" id="PTHR44591">
    <property type="entry name" value="STRESS RESPONSE REGULATOR PROTEIN 1"/>
    <property type="match status" value="1"/>
</dbReference>
<dbReference type="RefSeq" id="WP_142898410.1">
    <property type="nucleotide sequence ID" value="NZ_ML660059.1"/>
</dbReference>
<evidence type="ECO:0000256" key="1">
    <source>
        <dbReference type="ARBA" id="ARBA00022553"/>
    </source>
</evidence>
<dbReference type="GO" id="GO:0000160">
    <property type="term" value="P:phosphorelay signal transduction system"/>
    <property type="evidence" value="ECO:0007669"/>
    <property type="project" value="InterPro"/>
</dbReference>
<feature type="modified residue" description="4-aspartylphosphate" evidence="2">
    <location>
        <position position="52"/>
    </location>
</feature>
<dbReference type="PROSITE" id="PS50110">
    <property type="entry name" value="RESPONSE_REGULATORY"/>
    <property type="match status" value="1"/>
</dbReference>
<dbReference type="SMART" id="SM00448">
    <property type="entry name" value="REC"/>
    <property type="match status" value="1"/>
</dbReference>
<dbReference type="OrthoDB" id="7243049at2"/>
<gene>
    <name evidence="4" type="ORF">FKG95_21115</name>
</gene>
<dbReference type="InterPro" id="IPR050595">
    <property type="entry name" value="Bact_response_regulator"/>
</dbReference>
<evidence type="ECO:0000313" key="4">
    <source>
        <dbReference type="EMBL" id="TQV76147.1"/>
    </source>
</evidence>
<keyword evidence="1 2" id="KW-0597">Phosphoprotein</keyword>
<dbReference type="InterPro" id="IPR011006">
    <property type="entry name" value="CheY-like_superfamily"/>
</dbReference>
<feature type="domain" description="Response regulatory" evidence="3">
    <location>
        <begin position="3"/>
        <end position="121"/>
    </location>
</feature>
<dbReference type="PANTHER" id="PTHR44591:SF23">
    <property type="entry name" value="CHEY SUBFAMILY"/>
    <property type="match status" value="1"/>
</dbReference>
<name>A0A545TFZ2_9PROT</name>
<reference evidence="4 5" key="1">
    <citation type="submission" date="2019-06" db="EMBL/GenBank/DDBJ databases">
        <title>Whole genome sequence for Rhodospirillaceae sp. R148.</title>
        <authorList>
            <person name="Wang G."/>
        </authorList>
    </citation>
    <scope>NUCLEOTIDE SEQUENCE [LARGE SCALE GENOMIC DNA]</scope>
    <source>
        <strain evidence="4 5">R148</strain>
    </source>
</reference>
<keyword evidence="5" id="KW-1185">Reference proteome</keyword>